<feature type="region of interest" description="Disordered" evidence="2">
    <location>
        <begin position="60"/>
        <end position="80"/>
    </location>
</feature>
<organism evidence="3 4">
    <name type="scientific">Prunus armeniaca</name>
    <name type="common">Apricot</name>
    <name type="synonym">Armeniaca vulgaris</name>
    <dbReference type="NCBI Taxonomy" id="36596"/>
    <lineage>
        <taxon>Eukaryota</taxon>
        <taxon>Viridiplantae</taxon>
        <taxon>Streptophyta</taxon>
        <taxon>Embryophyta</taxon>
        <taxon>Tracheophyta</taxon>
        <taxon>Spermatophyta</taxon>
        <taxon>Magnoliopsida</taxon>
        <taxon>eudicotyledons</taxon>
        <taxon>Gunneridae</taxon>
        <taxon>Pentapetalae</taxon>
        <taxon>rosids</taxon>
        <taxon>fabids</taxon>
        <taxon>Rosales</taxon>
        <taxon>Rosaceae</taxon>
        <taxon>Amygdaloideae</taxon>
        <taxon>Amygdaleae</taxon>
        <taxon>Prunus</taxon>
    </lineage>
</organism>
<name>A0A6J5UG06_PRUAR</name>
<protein>
    <submittedName>
        <fullName evidence="3">Uncharacterized protein</fullName>
    </submittedName>
</protein>
<dbReference type="PANTHER" id="PTHR31903:SF12">
    <property type="match status" value="1"/>
</dbReference>
<accession>A0A6J5UG06</accession>
<dbReference type="EMBL" id="CAEKDK010000003">
    <property type="protein sequence ID" value="CAB4274105.1"/>
    <property type="molecule type" value="Genomic_DNA"/>
</dbReference>
<dbReference type="Proteomes" id="UP000507222">
    <property type="component" value="Unassembled WGS sequence"/>
</dbReference>
<dbReference type="PANTHER" id="PTHR31903">
    <property type="entry name" value="F12F1.11-RELATED"/>
    <property type="match status" value="1"/>
</dbReference>
<keyword evidence="1" id="KW-0175">Coiled coil</keyword>
<gene>
    <name evidence="3" type="ORF">CURHAP_LOCUS22506</name>
</gene>
<proteinExistence type="predicted"/>
<dbReference type="AlphaFoldDB" id="A0A6J5UG06"/>
<sequence length="225" mass="25057">MKKLYNKKGKVHPSPSPPSIADPLALLPAAILTLTAALCDEDKQVLAYLISCTNNNNNNSGSKFCTTHEPNRSRGEAGGPRPHLHPPLFQCDCFRCYTSFWARWDASPNRQLIHEIIEAYEERLAEKKKKLRSSKVRKAERRKMNKVGDDELIKGSRGNGHMGSGELGQVMMEEVEVGPDVVVVEMDGGDFSGDDEGSEVGMEKGTMRRLVSFIGDRIWGVWNRA</sequence>
<evidence type="ECO:0000256" key="2">
    <source>
        <dbReference type="SAM" id="MobiDB-lite"/>
    </source>
</evidence>
<evidence type="ECO:0000313" key="3">
    <source>
        <dbReference type="EMBL" id="CAB4274105.1"/>
    </source>
</evidence>
<feature type="coiled-coil region" evidence="1">
    <location>
        <begin position="110"/>
        <end position="137"/>
    </location>
</feature>
<evidence type="ECO:0000313" key="4">
    <source>
        <dbReference type="Proteomes" id="UP000507222"/>
    </source>
</evidence>
<evidence type="ECO:0000256" key="1">
    <source>
        <dbReference type="SAM" id="Coils"/>
    </source>
</evidence>
<reference evidence="3 4" key="1">
    <citation type="submission" date="2020-05" db="EMBL/GenBank/DDBJ databases">
        <authorList>
            <person name="Campoy J."/>
            <person name="Schneeberger K."/>
            <person name="Spophaly S."/>
        </authorList>
    </citation>
    <scope>NUCLEOTIDE SEQUENCE [LARGE SCALE GENOMIC DNA]</scope>
    <source>
        <strain evidence="3">PruArmRojPasFocal</strain>
    </source>
</reference>